<evidence type="ECO:0000313" key="2">
    <source>
        <dbReference type="EMBL" id="ABR74595.1"/>
    </source>
</evidence>
<evidence type="ECO:0000256" key="1">
    <source>
        <dbReference type="SAM" id="MobiDB-lite"/>
    </source>
</evidence>
<dbReference type="RefSeq" id="WP_012072972.1">
    <property type="nucleotide sequence ID" value="NC_009655.1"/>
</dbReference>
<protein>
    <submittedName>
        <fullName evidence="2">Phage terminase, small subunit, putative, P27 family</fullName>
    </submittedName>
</protein>
<evidence type="ECO:0000313" key="3">
    <source>
        <dbReference type="Proteomes" id="UP000001114"/>
    </source>
</evidence>
<dbReference type="STRING" id="339671.Asuc_1235"/>
<dbReference type="NCBIfam" id="TIGR01558">
    <property type="entry name" value="sm_term_P27"/>
    <property type="match status" value="1"/>
</dbReference>
<dbReference type="HOGENOM" id="CLU_107958_5_0_6"/>
<dbReference type="OrthoDB" id="9098057at2"/>
<dbReference type="KEGG" id="asu:Asuc_1235"/>
<dbReference type="EMBL" id="CP000746">
    <property type="protein sequence ID" value="ABR74595.1"/>
    <property type="molecule type" value="Genomic_DNA"/>
</dbReference>
<name>A6VNP8_ACTSZ</name>
<gene>
    <name evidence="2" type="ordered locus">Asuc_1235</name>
</gene>
<dbReference type="InterPro" id="IPR006448">
    <property type="entry name" value="Phage_term_ssu_P27"/>
</dbReference>
<proteinExistence type="predicted"/>
<accession>A6VNP8</accession>
<organism evidence="2 3">
    <name type="scientific">Actinobacillus succinogenes (strain ATCC 55618 / DSM 22257 / CCUG 43843 / 130Z)</name>
    <dbReference type="NCBI Taxonomy" id="339671"/>
    <lineage>
        <taxon>Bacteria</taxon>
        <taxon>Pseudomonadati</taxon>
        <taxon>Pseudomonadota</taxon>
        <taxon>Gammaproteobacteria</taxon>
        <taxon>Pasteurellales</taxon>
        <taxon>Pasteurellaceae</taxon>
        <taxon>Actinobacillus</taxon>
    </lineage>
</organism>
<sequence length="164" mass="18316">MTGKALVPGRGRKPKPTAVKIRQGNPGKRKLNENEPHFSELDEHVPPPDDLDENGQIMWGFVLKELIPQKVLMKTDLQTVANYCIAYQNRKKANQDIEKHGSVIVTDSGIKRNPAYTTLKEAMADMAKFGSLLGLDPSSRSRLMGNADNQVTNPFAELMQQWTT</sequence>
<feature type="region of interest" description="Disordered" evidence="1">
    <location>
        <begin position="1"/>
        <end position="49"/>
    </location>
</feature>
<dbReference type="Proteomes" id="UP000001114">
    <property type="component" value="Chromosome"/>
</dbReference>
<reference evidence="3" key="1">
    <citation type="journal article" date="2010" name="BMC Genomics">
        <title>A genomic perspective on the potential of Actinobacillus succinogenes for industrial succinate production.</title>
        <authorList>
            <person name="McKinlay J.B."/>
            <person name="Laivenieks M."/>
            <person name="Schindler B.D."/>
            <person name="McKinlay A.A."/>
            <person name="Siddaramappa S."/>
            <person name="Challacombe J.F."/>
            <person name="Lowry S.R."/>
            <person name="Clum A."/>
            <person name="Lapidus A.L."/>
            <person name="Burkhart K.B."/>
            <person name="Harkins V."/>
            <person name="Vieille C."/>
        </authorList>
    </citation>
    <scope>NUCLEOTIDE SEQUENCE [LARGE SCALE GENOMIC DNA]</scope>
    <source>
        <strain evidence="3">ATCC 55618 / DSM 22257 / CCUG 43843 / 130Z</strain>
    </source>
</reference>
<dbReference type="AlphaFoldDB" id="A6VNP8"/>
<keyword evidence="3" id="KW-1185">Reference proteome</keyword>
<dbReference type="Pfam" id="PF05119">
    <property type="entry name" value="Terminase_4"/>
    <property type="match status" value="1"/>
</dbReference>
<dbReference type="eggNOG" id="COG3747">
    <property type="taxonomic scope" value="Bacteria"/>
</dbReference>
<feature type="compositionally biased region" description="Basic and acidic residues" evidence="1">
    <location>
        <begin position="30"/>
        <end position="47"/>
    </location>
</feature>